<name>A0A937G2C0_9BACT</name>
<protein>
    <recommendedName>
        <fullName evidence="3">Metal-dependent HD superfamily phosphohydrolase</fullName>
    </recommendedName>
</protein>
<proteinExistence type="predicted"/>
<evidence type="ECO:0000313" key="2">
    <source>
        <dbReference type="Proteomes" id="UP000614216"/>
    </source>
</evidence>
<reference evidence="1" key="1">
    <citation type="submission" date="2021-01" db="EMBL/GenBank/DDBJ databases">
        <title>Fulvivirga kasyanovii gen. nov., sp nov., a novel member of the phylum Bacteroidetes isolated from seawater in a mussel farm.</title>
        <authorList>
            <person name="Zhao L.-H."/>
            <person name="Wang Z.-J."/>
        </authorList>
    </citation>
    <scope>NUCLEOTIDE SEQUENCE</scope>
    <source>
        <strain evidence="1">29W222</strain>
    </source>
</reference>
<evidence type="ECO:0008006" key="3">
    <source>
        <dbReference type="Google" id="ProtNLM"/>
    </source>
</evidence>
<dbReference type="AlphaFoldDB" id="A0A937G2C0"/>
<dbReference type="PIRSF" id="PIRSF035170">
    <property type="entry name" value="HD_phosphohydro"/>
    <property type="match status" value="1"/>
</dbReference>
<dbReference type="PANTHER" id="PTHR21174:SF0">
    <property type="entry name" value="HD PHOSPHOHYDROLASE FAMILY PROTEIN-RELATED"/>
    <property type="match status" value="1"/>
</dbReference>
<dbReference type="EMBL" id="JAEUGD010000064">
    <property type="protein sequence ID" value="MBL6448695.1"/>
    <property type="molecule type" value="Genomic_DNA"/>
</dbReference>
<dbReference type="SUPFAM" id="SSF109604">
    <property type="entry name" value="HD-domain/PDEase-like"/>
    <property type="match status" value="1"/>
</dbReference>
<gene>
    <name evidence="1" type="ORF">JMN32_20450</name>
</gene>
<dbReference type="InterPro" id="IPR009218">
    <property type="entry name" value="HD_phosphohydro"/>
</dbReference>
<dbReference type="Gene3D" id="1.10.3210.10">
    <property type="entry name" value="Hypothetical protein af1432"/>
    <property type="match status" value="1"/>
</dbReference>
<evidence type="ECO:0000313" key="1">
    <source>
        <dbReference type="EMBL" id="MBL6448695.1"/>
    </source>
</evidence>
<dbReference type="Proteomes" id="UP000614216">
    <property type="component" value="Unassembled WGS sequence"/>
</dbReference>
<organism evidence="1 2">
    <name type="scientific">Fulvivirga marina</name>
    <dbReference type="NCBI Taxonomy" id="2494733"/>
    <lineage>
        <taxon>Bacteria</taxon>
        <taxon>Pseudomonadati</taxon>
        <taxon>Bacteroidota</taxon>
        <taxon>Cytophagia</taxon>
        <taxon>Cytophagales</taxon>
        <taxon>Fulvivirgaceae</taxon>
        <taxon>Fulvivirga</taxon>
    </lineage>
</organism>
<accession>A0A937G2C0</accession>
<sequence length="196" mass="23626">MTLKYTDDRKLVEELWEEIRTHYTCKHRHYHNLDHLHNLLEQLTEVKAQIKNWDVVLFALFYHDLIYNPVKRDNEEKSARWAEKQLKVLNVPKEVVEKCVRQIRATKGHAEAVDGDINLFTDADLSILGCDYTQYKTYKDQVRREYHIYPDMLYKPGRKKVLLHFLNMDRIFKTSHFFDKFENQARQNLQSELEGL</sequence>
<comment type="caution">
    <text evidence="1">The sequence shown here is derived from an EMBL/GenBank/DDBJ whole genome shotgun (WGS) entry which is preliminary data.</text>
</comment>
<dbReference type="PANTHER" id="PTHR21174">
    <property type="match status" value="1"/>
</dbReference>
<keyword evidence="2" id="KW-1185">Reference proteome</keyword>